<proteinExistence type="predicted"/>
<comment type="caution">
    <text evidence="2">The sequence shown here is derived from an EMBL/GenBank/DDBJ whole genome shotgun (WGS) entry which is preliminary data.</text>
</comment>
<keyword evidence="3" id="KW-1185">Reference proteome</keyword>
<keyword evidence="1" id="KW-1133">Transmembrane helix</keyword>
<protein>
    <submittedName>
        <fullName evidence="2">Uncharacterized protein</fullName>
    </submittedName>
</protein>
<dbReference type="OrthoDB" id="10646901at2759"/>
<gene>
    <name evidence="2" type="ORF">PVAND_000107</name>
</gene>
<keyword evidence="1" id="KW-0812">Transmembrane</keyword>
<organism evidence="2 3">
    <name type="scientific">Polypedilum vanderplanki</name>
    <name type="common">Sleeping chironomid midge</name>
    <dbReference type="NCBI Taxonomy" id="319348"/>
    <lineage>
        <taxon>Eukaryota</taxon>
        <taxon>Metazoa</taxon>
        <taxon>Ecdysozoa</taxon>
        <taxon>Arthropoda</taxon>
        <taxon>Hexapoda</taxon>
        <taxon>Insecta</taxon>
        <taxon>Pterygota</taxon>
        <taxon>Neoptera</taxon>
        <taxon>Endopterygota</taxon>
        <taxon>Diptera</taxon>
        <taxon>Nematocera</taxon>
        <taxon>Chironomoidea</taxon>
        <taxon>Chironomidae</taxon>
        <taxon>Chironominae</taxon>
        <taxon>Polypedilum</taxon>
        <taxon>Polypedilum</taxon>
    </lineage>
</organism>
<evidence type="ECO:0000313" key="2">
    <source>
        <dbReference type="EMBL" id="KAG5669814.1"/>
    </source>
</evidence>
<evidence type="ECO:0000256" key="1">
    <source>
        <dbReference type="SAM" id="Phobius"/>
    </source>
</evidence>
<feature type="transmembrane region" description="Helical" evidence="1">
    <location>
        <begin position="145"/>
        <end position="163"/>
    </location>
</feature>
<dbReference type="Proteomes" id="UP001107558">
    <property type="component" value="Chromosome 3"/>
</dbReference>
<evidence type="ECO:0000313" key="3">
    <source>
        <dbReference type="Proteomes" id="UP001107558"/>
    </source>
</evidence>
<dbReference type="AlphaFoldDB" id="A0A9J6BKA6"/>
<dbReference type="EMBL" id="JADBJN010000003">
    <property type="protein sequence ID" value="KAG5669814.1"/>
    <property type="molecule type" value="Genomic_DNA"/>
</dbReference>
<reference evidence="2" key="1">
    <citation type="submission" date="2021-03" db="EMBL/GenBank/DDBJ databases">
        <title>Chromosome level genome of the anhydrobiotic midge Polypedilum vanderplanki.</title>
        <authorList>
            <person name="Yoshida Y."/>
            <person name="Kikawada T."/>
            <person name="Gusev O."/>
        </authorList>
    </citation>
    <scope>NUCLEOTIDE SEQUENCE</scope>
    <source>
        <strain evidence="2">NIAS01</strain>
        <tissue evidence="2">Whole body or cell culture</tissue>
    </source>
</reference>
<accession>A0A9J6BKA6</accession>
<keyword evidence="1" id="KW-0472">Membrane</keyword>
<sequence>MTQVIPLTYYSKNDWIPFAPLITSTIVPHTMRTMDISPYITGMNSFEMFHRDQPSKAMSELYKYFYDYKPYTIMYGNDKKKDSWWDYFNPFSCDTDYEDDEDAELTEIDDDYSDSSSELFKRRKMKKTLKHKKKKSKKKLKKKKILIKFIIGFLAFLAIKFLLEKLWYIFPTIFPTTARDELLNEVDLLLEEGIELDRKGNEWRKAKIFEVENRALFAPEYDETRIDFNYPLKQRIFTYFFK</sequence>
<name>A0A9J6BKA6_POLVA</name>